<organism evidence="5 6">
    <name type="scientific">Christensenella minuta</name>
    <dbReference type="NCBI Taxonomy" id="626937"/>
    <lineage>
        <taxon>Bacteria</taxon>
        <taxon>Bacillati</taxon>
        <taxon>Bacillota</taxon>
        <taxon>Clostridia</taxon>
        <taxon>Christensenellales</taxon>
        <taxon>Christensenellaceae</taxon>
        <taxon>Christensenella</taxon>
    </lineage>
</organism>
<protein>
    <submittedName>
        <fullName evidence="5">Transcriptional regulator, AraC family</fullName>
    </submittedName>
</protein>
<accession>A0A136Q4D1</accession>
<dbReference type="SUPFAM" id="SSF51215">
    <property type="entry name" value="Regulatory protein AraC"/>
    <property type="match status" value="1"/>
</dbReference>
<evidence type="ECO:0000256" key="2">
    <source>
        <dbReference type="ARBA" id="ARBA00023125"/>
    </source>
</evidence>
<dbReference type="SMART" id="SM00342">
    <property type="entry name" value="HTH_ARAC"/>
    <property type="match status" value="1"/>
</dbReference>
<dbReference type="InterPro" id="IPR009057">
    <property type="entry name" value="Homeodomain-like_sf"/>
</dbReference>
<dbReference type="InterPro" id="IPR020449">
    <property type="entry name" value="Tscrpt_reg_AraC-type_HTH"/>
</dbReference>
<feature type="domain" description="HTH araC/xylS-type" evidence="4">
    <location>
        <begin position="168"/>
        <end position="266"/>
    </location>
</feature>
<name>A0A136Q4D1_9FIRM</name>
<dbReference type="Pfam" id="PF12833">
    <property type="entry name" value="HTH_18"/>
    <property type="match status" value="1"/>
</dbReference>
<evidence type="ECO:0000259" key="4">
    <source>
        <dbReference type="PROSITE" id="PS01124"/>
    </source>
</evidence>
<dbReference type="KEGG" id="cmiu:B1H56_11140"/>
<dbReference type="InterPro" id="IPR018060">
    <property type="entry name" value="HTH_AraC"/>
</dbReference>
<keyword evidence="3" id="KW-0804">Transcription</keyword>
<reference evidence="5 6" key="1">
    <citation type="submission" date="2016-02" db="EMBL/GenBank/DDBJ databases">
        <authorList>
            <person name="Wen L."/>
            <person name="He K."/>
            <person name="Yang H."/>
        </authorList>
    </citation>
    <scope>NUCLEOTIDE SEQUENCE [LARGE SCALE GENOMIC DNA]</scope>
    <source>
        <strain evidence="5 6">DSM 22607</strain>
    </source>
</reference>
<dbReference type="PANTHER" id="PTHR43280">
    <property type="entry name" value="ARAC-FAMILY TRANSCRIPTIONAL REGULATOR"/>
    <property type="match status" value="1"/>
</dbReference>
<dbReference type="Proteomes" id="UP000070366">
    <property type="component" value="Unassembled WGS sequence"/>
</dbReference>
<keyword evidence="6" id="KW-1185">Reference proteome</keyword>
<dbReference type="PANTHER" id="PTHR43280:SF28">
    <property type="entry name" value="HTH-TYPE TRANSCRIPTIONAL ACTIVATOR RHAS"/>
    <property type="match status" value="1"/>
</dbReference>
<dbReference type="RefSeq" id="WP_066519748.1">
    <property type="nucleotide sequence ID" value="NZ_CABMOF010000002.1"/>
</dbReference>
<dbReference type="PROSITE" id="PS01124">
    <property type="entry name" value="HTH_ARAC_FAMILY_2"/>
    <property type="match status" value="1"/>
</dbReference>
<dbReference type="InterPro" id="IPR037923">
    <property type="entry name" value="HTH-like"/>
</dbReference>
<dbReference type="EMBL" id="LSZW01000061">
    <property type="protein sequence ID" value="KXK65454.1"/>
    <property type="molecule type" value="Genomic_DNA"/>
</dbReference>
<evidence type="ECO:0000313" key="5">
    <source>
        <dbReference type="EMBL" id="KXK65454.1"/>
    </source>
</evidence>
<comment type="caution">
    <text evidence="5">The sequence shown here is derived from an EMBL/GenBank/DDBJ whole genome shotgun (WGS) entry which is preliminary data.</text>
</comment>
<dbReference type="OrthoDB" id="183331at2"/>
<dbReference type="SUPFAM" id="SSF46689">
    <property type="entry name" value="Homeodomain-like"/>
    <property type="match status" value="2"/>
</dbReference>
<dbReference type="GO" id="GO:0043565">
    <property type="term" value="F:sequence-specific DNA binding"/>
    <property type="evidence" value="ECO:0007669"/>
    <property type="project" value="InterPro"/>
</dbReference>
<dbReference type="GO" id="GO:0003700">
    <property type="term" value="F:DNA-binding transcription factor activity"/>
    <property type="evidence" value="ECO:0007669"/>
    <property type="project" value="InterPro"/>
</dbReference>
<dbReference type="PROSITE" id="PS00041">
    <property type="entry name" value="HTH_ARAC_FAMILY_1"/>
    <property type="match status" value="1"/>
</dbReference>
<keyword evidence="1" id="KW-0805">Transcription regulation</keyword>
<proteinExistence type="predicted"/>
<keyword evidence="2" id="KW-0238">DNA-binding</keyword>
<sequence>MNLSHPVLVRPPQILSNQVTLKNNFDIERKDLTETEIVLVQQGNVNAWFDGISYSLGSGDIVLIPGLSYRLSSLGENPCTLITLYLSSFQYAGQEEGRLPYALRETLLPCSNSTVPMTGIITQVHGELSEKRPDYRIAAGKLTEYLLILLQRKLMDNDVSAEPASLLSGIKEYIENNYEKNITLSSLSDVFFVSPFHIAHLFKEKYDISPIQYLIKTRIKIAAELLVQTSYTVFEISNLVGYPNANYFNIIFKRFTGMSPGKYRKKMQRKL</sequence>
<evidence type="ECO:0000256" key="3">
    <source>
        <dbReference type="ARBA" id="ARBA00023163"/>
    </source>
</evidence>
<dbReference type="AlphaFoldDB" id="A0A136Q4D1"/>
<gene>
    <name evidence="5" type="ORF">HMPREF3293_01668</name>
</gene>
<dbReference type="InterPro" id="IPR003313">
    <property type="entry name" value="AraC-bd"/>
</dbReference>
<dbReference type="Pfam" id="PF02311">
    <property type="entry name" value="AraC_binding"/>
    <property type="match status" value="1"/>
</dbReference>
<evidence type="ECO:0000256" key="1">
    <source>
        <dbReference type="ARBA" id="ARBA00023015"/>
    </source>
</evidence>
<evidence type="ECO:0000313" key="6">
    <source>
        <dbReference type="Proteomes" id="UP000070366"/>
    </source>
</evidence>
<dbReference type="InterPro" id="IPR018062">
    <property type="entry name" value="HTH_AraC-typ_CS"/>
</dbReference>
<dbReference type="Gene3D" id="1.10.10.60">
    <property type="entry name" value="Homeodomain-like"/>
    <property type="match status" value="2"/>
</dbReference>
<dbReference type="STRING" id="626937.HMPREF3293_01668"/>
<dbReference type="PRINTS" id="PR00032">
    <property type="entry name" value="HTHARAC"/>
</dbReference>